<evidence type="ECO:0000256" key="3">
    <source>
        <dbReference type="SAM" id="Phobius"/>
    </source>
</evidence>
<dbReference type="GO" id="GO:0016491">
    <property type="term" value="F:oxidoreductase activity"/>
    <property type="evidence" value="ECO:0007669"/>
    <property type="project" value="InterPro"/>
</dbReference>
<keyword evidence="3" id="KW-0812">Transmembrane</keyword>
<dbReference type="EMBL" id="MN740728">
    <property type="protein sequence ID" value="QHS80986.1"/>
    <property type="molecule type" value="Genomic_DNA"/>
</dbReference>
<sequence length="375" mass="42466">MEQHIVSVINDSSVTKNPDVMKTTGSPGRKARVPKADPPALALSEVISELPKPTDEPLLMENPGRFVLFPIQHQDIFDMGKKAVAVFWTTEEVDLTKDTKDWEKLDANTKHFIKHVLGFFAASDGILMENLALNFQNEVQWPEAKYFYANQNFMEAIHSEMYSLLIDTYVDDRAEKQHLLEAASTIPAIQKKADWAKQWLNTKEADFATRLVAFAVVEGIFFSGAFCSIFWLKKSGIMPGLTTSNEFIARDEGMHTDFACLLYSKIKHKLTKTKVTKIIKEAVKIEKNFITKALPCELIGMNAVLMSQYIEFVADRLVVQLGYPKIFNVANPFDFMERISLEGKDNFFEKRNANYAKAGVGKTQAEMSFSTVEDF</sequence>
<name>A0A6C0AN00_9ZZZZ</name>
<dbReference type="PANTHER" id="PTHR23409">
    <property type="entry name" value="RIBONUCLEOSIDE-DIPHOSPHATE REDUCTASE SMALL CHAIN"/>
    <property type="match status" value="1"/>
</dbReference>
<feature type="region of interest" description="Disordered" evidence="2">
    <location>
        <begin position="9"/>
        <end position="37"/>
    </location>
</feature>
<dbReference type="InterPro" id="IPR012348">
    <property type="entry name" value="RNR-like"/>
</dbReference>
<dbReference type="Gene3D" id="1.10.620.20">
    <property type="entry name" value="Ribonucleotide Reductase, subunit A"/>
    <property type="match status" value="1"/>
</dbReference>
<organism evidence="4">
    <name type="scientific">viral metagenome</name>
    <dbReference type="NCBI Taxonomy" id="1070528"/>
    <lineage>
        <taxon>unclassified sequences</taxon>
        <taxon>metagenomes</taxon>
        <taxon>organismal metagenomes</taxon>
    </lineage>
</organism>
<dbReference type="SUPFAM" id="SSF47240">
    <property type="entry name" value="Ferritin-like"/>
    <property type="match status" value="1"/>
</dbReference>
<dbReference type="InterPro" id="IPR030475">
    <property type="entry name" value="RNR_small_AS"/>
</dbReference>
<dbReference type="Pfam" id="PF00268">
    <property type="entry name" value="Ribonuc_red_sm"/>
    <property type="match status" value="1"/>
</dbReference>
<accession>A0A6C0AN00</accession>
<keyword evidence="3" id="KW-1133">Transmembrane helix</keyword>
<evidence type="ECO:0000256" key="2">
    <source>
        <dbReference type="SAM" id="MobiDB-lite"/>
    </source>
</evidence>
<dbReference type="InterPro" id="IPR009078">
    <property type="entry name" value="Ferritin-like_SF"/>
</dbReference>
<dbReference type="InterPro" id="IPR033909">
    <property type="entry name" value="RNR_small"/>
</dbReference>
<comment type="similarity">
    <text evidence="1">Belongs to the ribonucleoside diphosphate reductase small chain family.</text>
</comment>
<evidence type="ECO:0000313" key="4">
    <source>
        <dbReference type="EMBL" id="QHS80986.1"/>
    </source>
</evidence>
<dbReference type="GO" id="GO:0009263">
    <property type="term" value="P:deoxyribonucleotide biosynthetic process"/>
    <property type="evidence" value="ECO:0007669"/>
    <property type="project" value="InterPro"/>
</dbReference>
<keyword evidence="3" id="KW-0472">Membrane</keyword>
<dbReference type="AlphaFoldDB" id="A0A6C0AN00"/>
<dbReference type="CDD" id="cd01049">
    <property type="entry name" value="RNRR2"/>
    <property type="match status" value="1"/>
</dbReference>
<reference evidence="4" key="1">
    <citation type="journal article" date="2020" name="Nature">
        <title>Giant virus diversity and host interactions through global metagenomics.</title>
        <authorList>
            <person name="Schulz F."/>
            <person name="Roux S."/>
            <person name="Paez-Espino D."/>
            <person name="Jungbluth S."/>
            <person name="Walsh D.A."/>
            <person name="Denef V.J."/>
            <person name="McMahon K.D."/>
            <person name="Konstantinidis K.T."/>
            <person name="Eloe-Fadrosh E.A."/>
            <person name="Kyrpides N.C."/>
            <person name="Woyke T."/>
        </authorList>
    </citation>
    <scope>NUCLEOTIDE SEQUENCE</scope>
    <source>
        <strain evidence="4">GVMAG-S-1101161-73</strain>
    </source>
</reference>
<proteinExistence type="inferred from homology"/>
<dbReference type="PROSITE" id="PS00368">
    <property type="entry name" value="RIBORED_SMALL"/>
    <property type="match status" value="1"/>
</dbReference>
<dbReference type="PANTHER" id="PTHR23409:SF18">
    <property type="entry name" value="RIBONUCLEOSIDE-DIPHOSPHATE REDUCTASE SUBUNIT M2"/>
    <property type="match status" value="1"/>
</dbReference>
<protein>
    <submittedName>
        <fullName evidence="4">Uncharacterized protein</fullName>
    </submittedName>
</protein>
<evidence type="ECO:0000256" key="1">
    <source>
        <dbReference type="ARBA" id="ARBA00009303"/>
    </source>
</evidence>
<feature type="transmembrane region" description="Helical" evidence="3">
    <location>
        <begin position="211"/>
        <end position="232"/>
    </location>
</feature>
<dbReference type="InterPro" id="IPR000358">
    <property type="entry name" value="RNR_small_fam"/>
</dbReference>